<feature type="non-terminal residue" evidence="1">
    <location>
        <position position="1"/>
    </location>
</feature>
<evidence type="ECO:0000313" key="2">
    <source>
        <dbReference type="Proteomes" id="UP000553632"/>
    </source>
</evidence>
<gene>
    <name evidence="1" type="ORF">FOZ63_018087</name>
</gene>
<comment type="caution">
    <text evidence="1">The sequence shown here is derived from an EMBL/GenBank/DDBJ whole genome shotgun (WGS) entry which is preliminary data.</text>
</comment>
<proteinExistence type="predicted"/>
<evidence type="ECO:0000313" key="1">
    <source>
        <dbReference type="EMBL" id="KAF4698214.1"/>
    </source>
</evidence>
<accession>A0A7J6PPZ5</accession>
<reference evidence="1 2" key="1">
    <citation type="submission" date="2020-04" db="EMBL/GenBank/DDBJ databases">
        <title>Perkinsus olseni comparative genomics.</title>
        <authorList>
            <person name="Bogema D.R."/>
        </authorList>
    </citation>
    <scope>NUCLEOTIDE SEQUENCE [LARGE SCALE GENOMIC DNA]</scope>
    <source>
        <strain evidence="1 2">ATCC PRA-207</strain>
    </source>
</reference>
<dbReference type="Proteomes" id="UP000553632">
    <property type="component" value="Unassembled WGS sequence"/>
</dbReference>
<organism evidence="1 2">
    <name type="scientific">Perkinsus olseni</name>
    <name type="common">Perkinsus atlanticus</name>
    <dbReference type="NCBI Taxonomy" id="32597"/>
    <lineage>
        <taxon>Eukaryota</taxon>
        <taxon>Sar</taxon>
        <taxon>Alveolata</taxon>
        <taxon>Perkinsozoa</taxon>
        <taxon>Perkinsea</taxon>
        <taxon>Perkinsida</taxon>
        <taxon>Perkinsidae</taxon>
        <taxon>Perkinsus</taxon>
    </lineage>
</organism>
<protein>
    <submittedName>
        <fullName evidence="1">Uncharacterized protein</fullName>
    </submittedName>
</protein>
<feature type="non-terminal residue" evidence="1">
    <location>
        <position position="180"/>
    </location>
</feature>
<dbReference type="EMBL" id="JABANO010038636">
    <property type="protein sequence ID" value="KAF4698214.1"/>
    <property type="molecule type" value="Genomic_DNA"/>
</dbReference>
<sequence>IISLVRLVRSESSKAKKDDGGISRTAECIDTLNELILSVPSATLAKAESCFCFRQLADASGGLVFGGQEYGYPLSPLPLTAPLILYPITNSAPLGAMGVSPEGRFVLLWLAASVLGRPLLLWDRIEELKQSSMRIDVEEVRASLARVVDACQLKGIVAKQVFGYLLDYGLETSQDEHLSH</sequence>
<name>A0A7J6PPZ5_PEROL</name>
<keyword evidence="2" id="KW-1185">Reference proteome</keyword>
<dbReference type="AlphaFoldDB" id="A0A7J6PPZ5"/>